<evidence type="ECO:0000313" key="2">
    <source>
        <dbReference type="Proteomes" id="UP000016033"/>
    </source>
</evidence>
<organism evidence="1 2">
    <name type="scientific">Microbacterium maritypicum MF109</name>
    <dbReference type="NCBI Taxonomy" id="1333857"/>
    <lineage>
        <taxon>Bacteria</taxon>
        <taxon>Bacillati</taxon>
        <taxon>Actinomycetota</taxon>
        <taxon>Actinomycetes</taxon>
        <taxon>Micrococcales</taxon>
        <taxon>Microbacteriaceae</taxon>
        <taxon>Microbacterium</taxon>
    </lineage>
</organism>
<dbReference type="EMBL" id="ATAO01000013">
    <property type="protein sequence ID" value="EQM86160.1"/>
    <property type="molecule type" value="Genomic_DNA"/>
</dbReference>
<proteinExistence type="predicted"/>
<dbReference type="Gene3D" id="3.40.50.720">
    <property type="entry name" value="NAD(P)-binding Rossmann-like Domain"/>
    <property type="match status" value="1"/>
</dbReference>
<protein>
    <recommendedName>
        <fullName evidence="3">Shikimate dehydrogenase</fullName>
    </recommendedName>
</protein>
<dbReference type="PATRIC" id="fig|1333857.3.peg.340"/>
<dbReference type="Proteomes" id="UP000016033">
    <property type="component" value="Unassembled WGS sequence"/>
</dbReference>
<dbReference type="SUPFAM" id="SSF51735">
    <property type="entry name" value="NAD(P)-binding Rossmann-fold domains"/>
    <property type="match status" value="1"/>
</dbReference>
<dbReference type="InterPro" id="IPR036291">
    <property type="entry name" value="NAD(P)-bd_dom_sf"/>
</dbReference>
<dbReference type="AlphaFoldDB" id="T5L6E9"/>
<evidence type="ECO:0008006" key="3">
    <source>
        <dbReference type="Google" id="ProtNLM"/>
    </source>
</evidence>
<comment type="caution">
    <text evidence="1">The sequence shown here is derived from an EMBL/GenBank/DDBJ whole genome shotgun (WGS) entry which is preliminary data.</text>
</comment>
<gene>
    <name evidence="1" type="ORF">L687_10610</name>
</gene>
<sequence length="319" mass="33996">MTTTADVVAPAPAPASADYMGFVGVTTASSSIMKVFPLWADILELPTRTLVGHDLPMDADPAQYRAMVEQIRDDPHHRGALVTTHKMNVYAAASDLFDELDPFAVSCSEISSIAKRGTVLSGRAKDPITVDLALNDFLPADHFARTGGAVVILGAGGSGTALSWALAERADAPSKITVTARTQDKLDHLREVHRQHGTREGLIEYVVTATPADADALVAAAPAGSVIANATGLGKDRPGSPLTDAVVFPEGAYAWEFNYRGSLEFLHQAEAQASARGLHVVDGWRYFIHGWSQVVADVFELDLTPDVVERLAEAAESVR</sequence>
<evidence type="ECO:0000313" key="1">
    <source>
        <dbReference type="EMBL" id="EQM86160.1"/>
    </source>
</evidence>
<name>T5L6E9_MICMQ</name>
<reference evidence="1 2" key="1">
    <citation type="journal article" date="2013" name="Genome Announc.">
        <title>Whole-genome sequences of five oyster-associated bacteria show potential for crude oil hydrocarbon degradation.</title>
        <authorList>
            <person name="Chauhan A."/>
            <person name="Green S."/>
            <person name="Pathak A."/>
            <person name="Thomas J."/>
            <person name="Venkatramanan R."/>
        </authorList>
    </citation>
    <scope>NUCLEOTIDE SEQUENCE [LARGE SCALE GENOMIC DNA]</scope>
    <source>
        <strain evidence="1 2">MF109</strain>
    </source>
</reference>
<accession>T5L6E9</accession>
<dbReference type="RefSeq" id="WP_021198330.1">
    <property type="nucleotide sequence ID" value="NZ_ATAO01000013.1"/>
</dbReference>